<gene>
    <name evidence="1" type="ORF">S12H4_13221</name>
</gene>
<reference evidence="1" key="1">
    <citation type="journal article" date="2014" name="Front. Microbiol.">
        <title>High frequency of phylogenetically diverse reductive dehalogenase-homologous genes in deep subseafloor sedimentary metagenomes.</title>
        <authorList>
            <person name="Kawai M."/>
            <person name="Futagami T."/>
            <person name="Toyoda A."/>
            <person name="Takaki Y."/>
            <person name="Nishi S."/>
            <person name="Hori S."/>
            <person name="Arai W."/>
            <person name="Tsubouchi T."/>
            <person name="Morono Y."/>
            <person name="Uchiyama I."/>
            <person name="Ito T."/>
            <person name="Fujiyama A."/>
            <person name="Inagaki F."/>
            <person name="Takami H."/>
        </authorList>
    </citation>
    <scope>NUCLEOTIDE SEQUENCE</scope>
    <source>
        <strain evidence="1">Expedition CK06-06</strain>
    </source>
</reference>
<evidence type="ECO:0000313" key="1">
    <source>
        <dbReference type="EMBL" id="GAI87675.1"/>
    </source>
</evidence>
<accession>X1TJC3</accession>
<dbReference type="AlphaFoldDB" id="X1TJC3"/>
<name>X1TJC3_9ZZZZ</name>
<comment type="caution">
    <text evidence="1">The sequence shown here is derived from an EMBL/GenBank/DDBJ whole genome shotgun (WGS) entry which is preliminary data.</text>
</comment>
<feature type="non-terminal residue" evidence="1">
    <location>
        <position position="61"/>
    </location>
</feature>
<proteinExistence type="predicted"/>
<organism evidence="1">
    <name type="scientific">marine sediment metagenome</name>
    <dbReference type="NCBI Taxonomy" id="412755"/>
    <lineage>
        <taxon>unclassified sequences</taxon>
        <taxon>metagenomes</taxon>
        <taxon>ecological metagenomes</taxon>
    </lineage>
</organism>
<dbReference type="EMBL" id="BARW01006295">
    <property type="protein sequence ID" value="GAI87675.1"/>
    <property type="molecule type" value="Genomic_DNA"/>
</dbReference>
<protein>
    <submittedName>
        <fullName evidence="1">Uncharacterized protein</fullName>
    </submittedName>
</protein>
<sequence length="61" mass="6797">MSNKQVKQEVQVERPPTMGISDKAFAELESIVGAENASRDPIICQAYTGRGYGREVYWYAG</sequence>